<dbReference type="InterPro" id="IPR002028">
    <property type="entry name" value="Trp_synthase_suA"/>
</dbReference>
<evidence type="ECO:0000313" key="11">
    <source>
        <dbReference type="EMBL" id="AQS59725.1"/>
    </source>
</evidence>
<dbReference type="Gene3D" id="3.20.20.70">
    <property type="entry name" value="Aldolase class I"/>
    <property type="match status" value="1"/>
</dbReference>
<dbReference type="HAMAP" id="MF_00131">
    <property type="entry name" value="Trp_synth_alpha"/>
    <property type="match status" value="1"/>
</dbReference>
<protein>
    <recommendedName>
        <fullName evidence="9">Tryptophan synthase alpha chain</fullName>
        <ecNumber evidence="9">4.2.1.20</ecNumber>
    </recommendedName>
</protein>
<dbReference type="KEGG" id="dfg:B0537_11945"/>
<reference evidence="11 12" key="1">
    <citation type="journal article" date="2016" name="Int. J. Syst. Evol. Microbiol.">
        <title>Desulfotomaculum ferrireducens sp. nov., a moderately thermophilic sulfate-reducing and dissimilatory Fe(III)-reducing bacterium isolated from compost.</title>
        <authorList>
            <person name="Yang G."/>
            <person name="Guo J."/>
            <person name="Zhuang L."/>
            <person name="Yuan Y."/>
            <person name="Zhou S."/>
        </authorList>
    </citation>
    <scope>NUCLEOTIDE SEQUENCE [LARGE SCALE GENOMIC DNA]</scope>
    <source>
        <strain evidence="11 12">GSS09</strain>
    </source>
</reference>
<keyword evidence="7 9" id="KW-0456">Lyase</keyword>
<evidence type="ECO:0000256" key="9">
    <source>
        <dbReference type="HAMAP-Rule" id="MF_00131"/>
    </source>
</evidence>
<comment type="subunit">
    <text evidence="3 9">Tetramer of two alpha and two beta chains.</text>
</comment>
<comment type="pathway">
    <text evidence="2 9">Amino-acid biosynthesis; L-tryptophan biosynthesis; L-tryptophan from chorismate: step 5/5.</text>
</comment>
<keyword evidence="12" id="KW-1185">Reference proteome</keyword>
<dbReference type="InterPro" id="IPR011060">
    <property type="entry name" value="RibuloseP-bd_barrel"/>
</dbReference>
<evidence type="ECO:0000256" key="1">
    <source>
        <dbReference type="ARBA" id="ARBA00003365"/>
    </source>
</evidence>
<evidence type="ECO:0000256" key="6">
    <source>
        <dbReference type="ARBA" id="ARBA00023141"/>
    </source>
</evidence>
<comment type="similarity">
    <text evidence="9 10">Belongs to the TrpA family.</text>
</comment>
<evidence type="ECO:0000256" key="10">
    <source>
        <dbReference type="RuleBase" id="RU003662"/>
    </source>
</evidence>
<dbReference type="UniPathway" id="UPA00035">
    <property type="reaction ID" value="UER00044"/>
</dbReference>
<dbReference type="PANTHER" id="PTHR43406">
    <property type="entry name" value="TRYPTOPHAN SYNTHASE, ALPHA CHAIN"/>
    <property type="match status" value="1"/>
</dbReference>
<accession>A0A1S6IY62</accession>
<dbReference type="SUPFAM" id="SSF51366">
    <property type="entry name" value="Ribulose-phoshate binding barrel"/>
    <property type="match status" value="1"/>
</dbReference>
<feature type="active site" description="Proton acceptor" evidence="9">
    <location>
        <position position="52"/>
    </location>
</feature>
<evidence type="ECO:0000256" key="8">
    <source>
        <dbReference type="ARBA" id="ARBA00049047"/>
    </source>
</evidence>
<organism evidence="11 12">
    <name type="scientific">Desulforamulus ferrireducens</name>
    <dbReference type="NCBI Taxonomy" id="1833852"/>
    <lineage>
        <taxon>Bacteria</taxon>
        <taxon>Bacillati</taxon>
        <taxon>Bacillota</taxon>
        <taxon>Clostridia</taxon>
        <taxon>Eubacteriales</taxon>
        <taxon>Peptococcaceae</taxon>
        <taxon>Desulforamulus</taxon>
    </lineage>
</organism>
<feature type="active site" description="Proton acceptor" evidence="9">
    <location>
        <position position="63"/>
    </location>
</feature>
<dbReference type="EMBL" id="CP019698">
    <property type="protein sequence ID" value="AQS59725.1"/>
    <property type="molecule type" value="Genomic_DNA"/>
</dbReference>
<evidence type="ECO:0000256" key="5">
    <source>
        <dbReference type="ARBA" id="ARBA00022822"/>
    </source>
</evidence>
<dbReference type="STRING" id="1833852.B0537_11945"/>
<comment type="catalytic activity">
    <reaction evidence="8 9">
        <text>(1S,2R)-1-C-(indol-3-yl)glycerol 3-phosphate + L-serine = D-glyceraldehyde 3-phosphate + L-tryptophan + H2O</text>
        <dbReference type="Rhea" id="RHEA:10532"/>
        <dbReference type="ChEBI" id="CHEBI:15377"/>
        <dbReference type="ChEBI" id="CHEBI:33384"/>
        <dbReference type="ChEBI" id="CHEBI:57912"/>
        <dbReference type="ChEBI" id="CHEBI:58866"/>
        <dbReference type="ChEBI" id="CHEBI:59776"/>
        <dbReference type="EC" id="4.2.1.20"/>
    </reaction>
</comment>
<evidence type="ECO:0000313" key="12">
    <source>
        <dbReference type="Proteomes" id="UP000189464"/>
    </source>
</evidence>
<evidence type="ECO:0000256" key="4">
    <source>
        <dbReference type="ARBA" id="ARBA00022605"/>
    </source>
</evidence>
<dbReference type="Pfam" id="PF00290">
    <property type="entry name" value="Trp_syntA"/>
    <property type="match status" value="1"/>
</dbReference>
<dbReference type="RefSeq" id="WP_077714771.1">
    <property type="nucleotide sequence ID" value="NZ_CP019698.1"/>
</dbReference>
<dbReference type="GO" id="GO:0004834">
    <property type="term" value="F:tryptophan synthase activity"/>
    <property type="evidence" value="ECO:0007669"/>
    <property type="project" value="UniProtKB-UniRule"/>
</dbReference>
<dbReference type="NCBIfam" id="TIGR00262">
    <property type="entry name" value="trpA"/>
    <property type="match status" value="1"/>
</dbReference>
<keyword evidence="6 9" id="KW-0057">Aromatic amino acid biosynthesis</keyword>
<comment type="function">
    <text evidence="1 9">The alpha subunit is responsible for the aldol cleavage of indoleglycerol phosphate to indole and glyceraldehyde 3-phosphate.</text>
</comment>
<dbReference type="OrthoDB" id="9804578at2"/>
<keyword evidence="4 9" id="KW-0028">Amino-acid biosynthesis</keyword>
<name>A0A1S6IY62_9FIRM</name>
<dbReference type="GO" id="GO:0005829">
    <property type="term" value="C:cytosol"/>
    <property type="evidence" value="ECO:0007669"/>
    <property type="project" value="TreeGrafter"/>
</dbReference>
<dbReference type="AlphaFoldDB" id="A0A1S6IY62"/>
<dbReference type="EC" id="4.2.1.20" evidence="9"/>
<proteinExistence type="inferred from homology"/>
<keyword evidence="5 9" id="KW-0822">Tryptophan biosynthesis</keyword>
<gene>
    <name evidence="9" type="primary">trpA</name>
    <name evidence="11" type="ORF">B0537_11945</name>
</gene>
<dbReference type="InterPro" id="IPR013785">
    <property type="entry name" value="Aldolase_TIM"/>
</dbReference>
<dbReference type="PANTHER" id="PTHR43406:SF1">
    <property type="entry name" value="TRYPTOPHAN SYNTHASE ALPHA CHAIN, CHLOROPLASTIC"/>
    <property type="match status" value="1"/>
</dbReference>
<evidence type="ECO:0000256" key="7">
    <source>
        <dbReference type="ARBA" id="ARBA00023239"/>
    </source>
</evidence>
<sequence length="269" mass="28201">MTGIEHLQQTFAALRERQEKALVTYVTAGDPDLTTTARLMQTMAQSGADIIELGVPFSDPSADGPVIQRASTRALANGTGLAEILHLVSAARPGLSTPVVLMSYYNPVLQYGLTRFCQEAAAAGVAGVIIPDLPVEEAGALLAAAIPRGIAVIPLVAPTSTTQRLAKIVAVAQGFIYCVTVTGITGTSQSVTEEIAGLSRQLRELTELPLVAGFGIATPDQAARVAQYTDGVVVGSALVRLVEQQGENSLQAVDQLTRELKNVLVGKNW</sequence>
<dbReference type="FunFam" id="3.20.20.70:FF:000037">
    <property type="entry name" value="Tryptophan synthase alpha chain"/>
    <property type="match status" value="1"/>
</dbReference>
<dbReference type="Proteomes" id="UP000189464">
    <property type="component" value="Chromosome"/>
</dbReference>
<dbReference type="CDD" id="cd04724">
    <property type="entry name" value="Tryptophan_synthase_alpha"/>
    <property type="match status" value="1"/>
</dbReference>
<evidence type="ECO:0000256" key="2">
    <source>
        <dbReference type="ARBA" id="ARBA00004733"/>
    </source>
</evidence>
<evidence type="ECO:0000256" key="3">
    <source>
        <dbReference type="ARBA" id="ARBA00011270"/>
    </source>
</evidence>